<evidence type="ECO:0000313" key="2">
    <source>
        <dbReference type="EMBL" id="ERG63885.1"/>
    </source>
</evidence>
<dbReference type="EMBL" id="ASHR01000028">
    <property type="protein sequence ID" value="ERG63885.1"/>
    <property type="molecule type" value="Genomic_DNA"/>
</dbReference>
<dbReference type="Pfam" id="PF11706">
    <property type="entry name" value="zf-CGNR"/>
    <property type="match status" value="1"/>
</dbReference>
<dbReference type="SUPFAM" id="SSF160904">
    <property type="entry name" value="Jann2411-like"/>
    <property type="match status" value="1"/>
</dbReference>
<feature type="domain" description="Zinc finger CGNR" evidence="1">
    <location>
        <begin position="134"/>
        <end position="175"/>
    </location>
</feature>
<dbReference type="InterPro" id="IPR023286">
    <property type="entry name" value="ABATE_dom_sf"/>
</dbReference>
<keyword evidence="3" id="KW-1185">Reference proteome</keyword>
<dbReference type="AlphaFoldDB" id="U1MT99"/>
<evidence type="ECO:0000313" key="3">
    <source>
        <dbReference type="Proteomes" id="UP000016462"/>
    </source>
</evidence>
<comment type="caution">
    <text evidence="2">The sequence shown here is derived from an EMBL/GenBank/DDBJ whole genome shotgun (WGS) entry which is preliminary data.</text>
</comment>
<dbReference type="PANTHER" id="PTHR35525">
    <property type="entry name" value="BLL6575 PROTEIN"/>
    <property type="match status" value="1"/>
</dbReference>
<organism evidence="2 3">
    <name type="scientific">Agrococcus pavilionensis RW1</name>
    <dbReference type="NCBI Taxonomy" id="1330458"/>
    <lineage>
        <taxon>Bacteria</taxon>
        <taxon>Bacillati</taxon>
        <taxon>Actinomycetota</taxon>
        <taxon>Actinomycetes</taxon>
        <taxon>Micrococcales</taxon>
        <taxon>Microbacteriaceae</taxon>
        <taxon>Agrococcus</taxon>
    </lineage>
</organism>
<dbReference type="InterPro" id="IPR010852">
    <property type="entry name" value="ABATE"/>
</dbReference>
<dbReference type="InterPro" id="IPR021005">
    <property type="entry name" value="Znf_CGNR"/>
</dbReference>
<reference evidence="2 3" key="1">
    <citation type="journal article" date="2013" name="Genome Announc.">
        <title>First draft genome sequence from a member of the genus agrococcus, isolated from modern microbialites.</title>
        <authorList>
            <person name="White R.A.III."/>
            <person name="Grassa C.J."/>
            <person name="Suttle C.A."/>
        </authorList>
    </citation>
    <scope>NUCLEOTIDE SEQUENCE [LARGE SCALE GENOMIC DNA]</scope>
    <source>
        <strain evidence="2 3">RW1</strain>
    </source>
</reference>
<dbReference type="Proteomes" id="UP000016462">
    <property type="component" value="Unassembled WGS sequence"/>
</dbReference>
<dbReference type="RefSeq" id="WP_021010848.1">
    <property type="nucleotide sequence ID" value="NZ_ASHR01000028.1"/>
</dbReference>
<dbReference type="Gene3D" id="1.10.3300.10">
    <property type="entry name" value="Jann2411-like domain"/>
    <property type="match status" value="1"/>
</dbReference>
<protein>
    <recommendedName>
        <fullName evidence="1">Zinc finger CGNR domain-containing protein</fullName>
    </recommendedName>
</protein>
<gene>
    <name evidence="2" type="ORF">L332_05285</name>
</gene>
<accession>U1MT99</accession>
<name>U1MT99_9MICO</name>
<dbReference type="PANTHER" id="PTHR35525:SF3">
    <property type="entry name" value="BLL6575 PROTEIN"/>
    <property type="match status" value="1"/>
</dbReference>
<sequence>MSLPYPKELVQVLEFAADLCNRRRDAELQTAVSLRQTCASWGFPGASGATRADLEATWGRIEAIERMWDADRDTVASMVNRIFEETGASPRLVRHDAFDWHLHGLPHGASLADTIAVDAAMALGDLVRLDDLERCRRCADVRCERMFLDLSRNRSRRFCSTRCQSRTNVAAFRARALEG</sequence>
<proteinExistence type="predicted"/>
<evidence type="ECO:0000259" key="1">
    <source>
        <dbReference type="Pfam" id="PF11706"/>
    </source>
</evidence>